<feature type="region of interest" description="Disordered" evidence="1">
    <location>
        <begin position="248"/>
        <end position="267"/>
    </location>
</feature>
<dbReference type="Gene3D" id="3.30.420.10">
    <property type="entry name" value="Ribonuclease H-like superfamily/Ribonuclease H"/>
    <property type="match status" value="1"/>
</dbReference>
<name>A0AAJ0M062_9PEZI</name>
<evidence type="ECO:0000259" key="2">
    <source>
        <dbReference type="Pfam" id="PF02037"/>
    </source>
</evidence>
<dbReference type="EMBL" id="JAUDZG010000005">
    <property type="protein sequence ID" value="KAK3304130.1"/>
    <property type="molecule type" value="Genomic_DNA"/>
</dbReference>
<dbReference type="InterPro" id="IPR003034">
    <property type="entry name" value="SAP_dom"/>
</dbReference>
<dbReference type="SUPFAM" id="SSF53098">
    <property type="entry name" value="Ribonuclease H-like"/>
    <property type="match status" value="1"/>
</dbReference>
<dbReference type="CDD" id="cd16963">
    <property type="entry name" value="CCE1"/>
    <property type="match status" value="1"/>
</dbReference>
<gene>
    <name evidence="4" type="ORF">B0T15DRAFT_503449</name>
</gene>
<dbReference type="InterPro" id="IPR036397">
    <property type="entry name" value="RNaseH_sf"/>
</dbReference>
<organism evidence="4 5">
    <name type="scientific">Chaetomium strumarium</name>
    <dbReference type="NCBI Taxonomy" id="1170767"/>
    <lineage>
        <taxon>Eukaryota</taxon>
        <taxon>Fungi</taxon>
        <taxon>Dikarya</taxon>
        <taxon>Ascomycota</taxon>
        <taxon>Pezizomycotina</taxon>
        <taxon>Sordariomycetes</taxon>
        <taxon>Sordariomycetidae</taxon>
        <taxon>Sordariales</taxon>
        <taxon>Chaetomiaceae</taxon>
        <taxon>Chaetomium</taxon>
    </lineage>
</organism>
<reference evidence="4" key="2">
    <citation type="submission" date="2023-06" db="EMBL/GenBank/DDBJ databases">
        <authorList>
            <consortium name="Lawrence Berkeley National Laboratory"/>
            <person name="Mondo S.J."/>
            <person name="Hensen N."/>
            <person name="Bonometti L."/>
            <person name="Westerberg I."/>
            <person name="Brannstrom I.O."/>
            <person name="Guillou S."/>
            <person name="Cros-Aarteil S."/>
            <person name="Calhoun S."/>
            <person name="Haridas S."/>
            <person name="Kuo A."/>
            <person name="Pangilinan J."/>
            <person name="Riley R."/>
            <person name="Labutti K."/>
            <person name="Andreopoulos B."/>
            <person name="Lipzen A."/>
            <person name="Chen C."/>
            <person name="Yanf M."/>
            <person name="Daum C."/>
            <person name="Ng V."/>
            <person name="Clum A."/>
            <person name="Steindorff A."/>
            <person name="Ohm R."/>
            <person name="Martin F."/>
            <person name="Silar P."/>
            <person name="Natvig D."/>
            <person name="Lalanne C."/>
            <person name="Gautier V."/>
            <person name="Ament-Velasquez S.L."/>
            <person name="Kruys A."/>
            <person name="Hutchinson M.I."/>
            <person name="Powell A.J."/>
            <person name="Barry K."/>
            <person name="Miller A.N."/>
            <person name="Grigoriev I.V."/>
            <person name="Debuchy R."/>
            <person name="Gladieux P."/>
            <person name="Thoren M.H."/>
            <person name="Johannesson H."/>
        </authorList>
    </citation>
    <scope>NUCLEOTIDE SEQUENCE</scope>
    <source>
        <strain evidence="4">CBS 333.67</strain>
    </source>
</reference>
<dbReference type="GO" id="GO:0070336">
    <property type="term" value="F:flap-structured DNA binding"/>
    <property type="evidence" value="ECO:0007669"/>
    <property type="project" value="TreeGrafter"/>
</dbReference>
<protein>
    <submittedName>
        <fullName evidence="4">Mitochondrial resolvase Ydc2</fullName>
    </submittedName>
</protein>
<dbReference type="Proteomes" id="UP001273166">
    <property type="component" value="Unassembled WGS sequence"/>
</dbReference>
<feature type="region of interest" description="Disordered" evidence="1">
    <location>
        <begin position="107"/>
        <end position="139"/>
    </location>
</feature>
<dbReference type="PANTHER" id="PTHR28072">
    <property type="entry name" value="CRUCIFORM CUTTING ENDONUCLEASE 1, MITOCHONDRIAL-RELATED"/>
    <property type="match status" value="1"/>
</dbReference>
<dbReference type="InterPro" id="IPR015242">
    <property type="entry name" value="Ydc2_cat"/>
</dbReference>
<reference evidence="4" key="1">
    <citation type="journal article" date="2023" name="Mol. Phylogenet. Evol.">
        <title>Genome-scale phylogeny and comparative genomics of the fungal order Sordariales.</title>
        <authorList>
            <person name="Hensen N."/>
            <person name="Bonometti L."/>
            <person name="Westerberg I."/>
            <person name="Brannstrom I.O."/>
            <person name="Guillou S."/>
            <person name="Cros-Aarteil S."/>
            <person name="Calhoun S."/>
            <person name="Haridas S."/>
            <person name="Kuo A."/>
            <person name="Mondo S."/>
            <person name="Pangilinan J."/>
            <person name="Riley R."/>
            <person name="LaButti K."/>
            <person name="Andreopoulos B."/>
            <person name="Lipzen A."/>
            <person name="Chen C."/>
            <person name="Yan M."/>
            <person name="Daum C."/>
            <person name="Ng V."/>
            <person name="Clum A."/>
            <person name="Steindorff A."/>
            <person name="Ohm R.A."/>
            <person name="Martin F."/>
            <person name="Silar P."/>
            <person name="Natvig D.O."/>
            <person name="Lalanne C."/>
            <person name="Gautier V."/>
            <person name="Ament-Velasquez S.L."/>
            <person name="Kruys A."/>
            <person name="Hutchinson M.I."/>
            <person name="Powell A.J."/>
            <person name="Barry K."/>
            <person name="Miller A.N."/>
            <person name="Grigoriev I.V."/>
            <person name="Debuchy R."/>
            <person name="Gladieux P."/>
            <person name="Hiltunen Thoren M."/>
            <person name="Johannesson H."/>
        </authorList>
    </citation>
    <scope>NUCLEOTIDE SEQUENCE</scope>
    <source>
        <strain evidence="4">CBS 333.67</strain>
    </source>
</reference>
<dbReference type="GO" id="GO:0004520">
    <property type="term" value="F:DNA endonuclease activity"/>
    <property type="evidence" value="ECO:0007669"/>
    <property type="project" value="TreeGrafter"/>
</dbReference>
<feature type="domain" description="SAP" evidence="2">
    <location>
        <begin position="13"/>
        <end position="36"/>
    </location>
</feature>
<dbReference type="RefSeq" id="XP_062719910.1">
    <property type="nucleotide sequence ID" value="XM_062867470.1"/>
</dbReference>
<evidence type="ECO:0000313" key="5">
    <source>
        <dbReference type="Proteomes" id="UP001273166"/>
    </source>
</evidence>
<comment type="caution">
    <text evidence="4">The sequence shown here is derived from an EMBL/GenBank/DDBJ whole genome shotgun (WGS) entry which is preliminary data.</text>
</comment>
<dbReference type="PANTHER" id="PTHR28072:SF1">
    <property type="entry name" value="CRUCIFORM CUTTING ENDONUCLEASE 1, MITOCHONDRIAL-RELATED"/>
    <property type="match status" value="1"/>
</dbReference>
<dbReference type="InterPro" id="IPR012337">
    <property type="entry name" value="RNaseH-like_sf"/>
</dbReference>
<dbReference type="GO" id="GO:0005739">
    <property type="term" value="C:mitochondrion"/>
    <property type="evidence" value="ECO:0007669"/>
    <property type="project" value="TreeGrafter"/>
</dbReference>
<dbReference type="InterPro" id="IPR039197">
    <property type="entry name" value="Mrs1/Cce1"/>
</dbReference>
<dbReference type="AlphaFoldDB" id="A0AAJ0M062"/>
<dbReference type="Pfam" id="PF02037">
    <property type="entry name" value="SAP"/>
    <property type="match status" value="1"/>
</dbReference>
<feature type="region of interest" description="Disordered" evidence="1">
    <location>
        <begin position="71"/>
        <end position="90"/>
    </location>
</feature>
<dbReference type="Pfam" id="PF09159">
    <property type="entry name" value="Ydc2-catalyt"/>
    <property type="match status" value="1"/>
</dbReference>
<dbReference type="GeneID" id="87886299"/>
<accession>A0AAJ0M062</accession>
<keyword evidence="5" id="KW-1185">Reference proteome</keyword>
<proteinExistence type="predicted"/>
<dbReference type="GO" id="GO:0000402">
    <property type="term" value="F:crossed form four-way junction DNA binding"/>
    <property type="evidence" value="ECO:0007669"/>
    <property type="project" value="TreeGrafter"/>
</dbReference>
<evidence type="ECO:0000259" key="3">
    <source>
        <dbReference type="Pfam" id="PF09159"/>
    </source>
</evidence>
<evidence type="ECO:0000313" key="4">
    <source>
        <dbReference type="EMBL" id="KAK3304130.1"/>
    </source>
</evidence>
<sequence length="372" mass="39498">MTNVPLLKHSAASLQALCASCGLKKSGTKAALVLRLSLAAKHFQPLPPNTRVLSIDLGLKNFAFSLLSPAPASTPAPAPAPPRAPTPSSPLLNISPVHLHAWHRLDLTLPPSSTPDEQGGEAAEKDNEKEEEGGGDGFSPATLSAVTVDLVKSHLLPLQPTHVLIERQRFRTGGAAAIFEWTLRVNTLEAMLHAVFAALRGAAPAGDGLPNGMPLVVDSVLPRRVAGFLFPDGLLPVPVPEPEVAGVGSLTGAGEGKRKGKGKGRGGNGAYQLLKKGKVDVLGAGLKEGQLVVPQTEQAREMVGLFLEGLAARGQRKRGRKSKEEKDAVDEILTKMDDLSDAVLQGAVWLQWQRNLERLVKERPELLETTEM</sequence>
<feature type="compositionally biased region" description="Pro residues" evidence="1">
    <location>
        <begin position="72"/>
        <end position="88"/>
    </location>
</feature>
<feature type="domain" description="Mitochondrial resolvase Ydc2 catalytic" evidence="3">
    <location>
        <begin position="52"/>
        <end position="359"/>
    </location>
</feature>
<dbReference type="GO" id="GO:0000403">
    <property type="term" value="F:Y-form DNA binding"/>
    <property type="evidence" value="ECO:0007669"/>
    <property type="project" value="TreeGrafter"/>
</dbReference>
<evidence type="ECO:0000256" key="1">
    <source>
        <dbReference type="SAM" id="MobiDB-lite"/>
    </source>
</evidence>